<dbReference type="AlphaFoldDB" id="A0A4Q7P5U4"/>
<dbReference type="SUPFAM" id="SSF100895">
    <property type="entry name" value="Kazal-type serine protease inhibitors"/>
    <property type="match status" value="1"/>
</dbReference>
<dbReference type="PANTHER" id="PTHR21131">
    <property type="entry name" value="SERINE-TYPE ENDOPEPTIDASE INHIBITOR"/>
    <property type="match status" value="1"/>
</dbReference>
<evidence type="ECO:0000313" key="3">
    <source>
        <dbReference type="EMBL" id="RZS95315.1"/>
    </source>
</evidence>
<dbReference type="Gene3D" id="3.30.60.30">
    <property type="match status" value="1"/>
</dbReference>
<feature type="chain" id="PRO_5020875173" evidence="1">
    <location>
        <begin position="21"/>
        <end position="84"/>
    </location>
</feature>
<dbReference type="InterPro" id="IPR053265">
    <property type="entry name" value="Serpin"/>
</dbReference>
<dbReference type="Pfam" id="PF00050">
    <property type="entry name" value="Kazal_1"/>
    <property type="match status" value="1"/>
</dbReference>
<organism evidence="3 4">
    <name type="scientific">Cecembia calidifontis</name>
    <dbReference type="NCBI Taxonomy" id="1187080"/>
    <lineage>
        <taxon>Bacteria</taxon>
        <taxon>Pseudomonadati</taxon>
        <taxon>Bacteroidota</taxon>
        <taxon>Cytophagia</taxon>
        <taxon>Cytophagales</taxon>
        <taxon>Cyclobacteriaceae</taxon>
        <taxon>Cecembia</taxon>
    </lineage>
</organism>
<gene>
    <name evidence="3" type="ORF">BC751_0837</name>
</gene>
<dbReference type="PROSITE" id="PS51465">
    <property type="entry name" value="KAZAL_2"/>
    <property type="match status" value="1"/>
</dbReference>
<evidence type="ECO:0000256" key="1">
    <source>
        <dbReference type="SAM" id="SignalP"/>
    </source>
</evidence>
<keyword evidence="4" id="KW-1185">Reference proteome</keyword>
<dbReference type="CDD" id="cd00104">
    <property type="entry name" value="KAZAL_FS"/>
    <property type="match status" value="1"/>
</dbReference>
<keyword evidence="1" id="KW-0732">Signal</keyword>
<evidence type="ECO:0000313" key="4">
    <source>
        <dbReference type="Proteomes" id="UP000292209"/>
    </source>
</evidence>
<feature type="domain" description="Kazal-like" evidence="2">
    <location>
        <begin position="30"/>
        <end position="84"/>
    </location>
</feature>
<dbReference type="InterPro" id="IPR036058">
    <property type="entry name" value="Kazal_dom_sf"/>
</dbReference>
<dbReference type="PANTHER" id="PTHR21131:SF0">
    <property type="entry name" value="GEO10195P1-RELATED"/>
    <property type="match status" value="1"/>
</dbReference>
<proteinExistence type="predicted"/>
<dbReference type="OrthoDB" id="9800302at2"/>
<protein>
    <submittedName>
        <fullName evidence="3">Kazal-type serine protease inhibitor-like protein</fullName>
    </submittedName>
</protein>
<evidence type="ECO:0000259" key="2">
    <source>
        <dbReference type="PROSITE" id="PS51465"/>
    </source>
</evidence>
<dbReference type="RefSeq" id="WP_130274444.1">
    <property type="nucleotide sequence ID" value="NZ_SGXG01000001.1"/>
</dbReference>
<feature type="signal peptide" evidence="1">
    <location>
        <begin position="1"/>
        <end position="20"/>
    </location>
</feature>
<sequence length="84" mass="9277">MKKLRNALFMLPFLVSTAFMCESVQPEPEIVLDKDCFDASKIKRDTMCAAIYQPVCGCDRKTYGNACEANAQGILKFTEGACGE</sequence>
<dbReference type="Proteomes" id="UP000292209">
    <property type="component" value="Unassembled WGS sequence"/>
</dbReference>
<comment type="caution">
    <text evidence="3">The sequence shown here is derived from an EMBL/GenBank/DDBJ whole genome shotgun (WGS) entry which is preliminary data.</text>
</comment>
<reference evidence="3 4" key="1">
    <citation type="submission" date="2019-02" db="EMBL/GenBank/DDBJ databases">
        <title>Genomic Encyclopedia of Archaeal and Bacterial Type Strains, Phase II (KMG-II): from individual species to whole genera.</title>
        <authorList>
            <person name="Goeker M."/>
        </authorList>
    </citation>
    <scope>NUCLEOTIDE SEQUENCE [LARGE SCALE GENOMIC DNA]</scope>
    <source>
        <strain evidence="3 4">DSM 21411</strain>
    </source>
</reference>
<accession>A0A4Q7P5U4</accession>
<name>A0A4Q7P5U4_9BACT</name>
<dbReference type="InterPro" id="IPR002350">
    <property type="entry name" value="Kazal_dom"/>
</dbReference>
<dbReference type="EMBL" id="SGXG01000001">
    <property type="protein sequence ID" value="RZS95315.1"/>
    <property type="molecule type" value="Genomic_DNA"/>
</dbReference>